<dbReference type="EMBL" id="AP026867">
    <property type="protein sequence ID" value="BDS12628.1"/>
    <property type="molecule type" value="Genomic_DNA"/>
</dbReference>
<keyword evidence="3" id="KW-1185">Reference proteome</keyword>
<dbReference type="InterPro" id="IPR006750">
    <property type="entry name" value="YdcZ"/>
</dbReference>
<dbReference type="PANTHER" id="PTHR34821:SF2">
    <property type="entry name" value="INNER MEMBRANE PROTEIN YDCZ"/>
    <property type="match status" value="1"/>
</dbReference>
<dbReference type="AlphaFoldDB" id="A0A915YGB6"/>
<dbReference type="KEGG" id="aup:AsAng_0033520"/>
<dbReference type="GO" id="GO:0005886">
    <property type="term" value="C:plasma membrane"/>
    <property type="evidence" value="ECO:0007669"/>
    <property type="project" value="TreeGrafter"/>
</dbReference>
<keyword evidence="1" id="KW-0472">Membrane</keyword>
<feature type="transmembrane region" description="Helical" evidence="1">
    <location>
        <begin position="35"/>
        <end position="60"/>
    </location>
</feature>
<name>A0A915YGB6_9BACT</name>
<proteinExistence type="predicted"/>
<reference evidence="2" key="1">
    <citation type="submission" date="2022-09" db="EMBL/GenBank/DDBJ databases">
        <title>Aureispira anguillicida sp. nov., isolated from Leptocephalus of Japanese eel Anguilla japonica.</title>
        <authorList>
            <person name="Yuasa K."/>
            <person name="Mekata T."/>
            <person name="Ikunari K."/>
        </authorList>
    </citation>
    <scope>NUCLEOTIDE SEQUENCE</scope>
    <source>
        <strain evidence="2">EL160426</strain>
    </source>
</reference>
<dbReference type="RefSeq" id="WP_264787991.1">
    <property type="nucleotide sequence ID" value="NZ_AP026867.1"/>
</dbReference>
<keyword evidence="1" id="KW-1133">Transmembrane helix</keyword>
<keyword evidence="1" id="KW-0812">Transmembrane</keyword>
<accession>A0A915YGB6</accession>
<organism evidence="2 3">
    <name type="scientific">Aureispira anguillae</name>
    <dbReference type="NCBI Taxonomy" id="2864201"/>
    <lineage>
        <taxon>Bacteria</taxon>
        <taxon>Pseudomonadati</taxon>
        <taxon>Bacteroidota</taxon>
        <taxon>Saprospiria</taxon>
        <taxon>Saprospirales</taxon>
        <taxon>Saprospiraceae</taxon>
        <taxon>Aureispira</taxon>
    </lineage>
</organism>
<dbReference type="Proteomes" id="UP001060919">
    <property type="component" value="Chromosome"/>
</dbReference>
<evidence type="ECO:0000313" key="2">
    <source>
        <dbReference type="EMBL" id="BDS12628.1"/>
    </source>
</evidence>
<feature type="transmembrane region" description="Helical" evidence="1">
    <location>
        <begin position="72"/>
        <end position="91"/>
    </location>
</feature>
<gene>
    <name evidence="2" type="ORF">AsAng_0033520</name>
</gene>
<protein>
    <submittedName>
        <fullName evidence="2">DMT family transporter</fullName>
    </submittedName>
</protein>
<evidence type="ECO:0000256" key="1">
    <source>
        <dbReference type="SAM" id="Phobius"/>
    </source>
</evidence>
<sequence length="149" mass="16343">MNSYILSLLALLGGVFLAMQGALNAQLGELLKHPLLAAVIAFFCSTLFAFLFVLISPNNYPSWSEIQKIPSYLWFTGGLFSVLGISLYYYTIPKLGLSTMISFGLSGQLLFSLVAGHFGWFNLPVEPLNIRRTIGATAMIIGILFINTK</sequence>
<feature type="transmembrane region" description="Helical" evidence="1">
    <location>
        <begin position="97"/>
        <end position="118"/>
    </location>
</feature>
<evidence type="ECO:0000313" key="3">
    <source>
        <dbReference type="Proteomes" id="UP001060919"/>
    </source>
</evidence>
<dbReference type="PANTHER" id="PTHR34821">
    <property type="entry name" value="INNER MEMBRANE PROTEIN YDCZ"/>
    <property type="match status" value="1"/>
</dbReference>
<dbReference type="Pfam" id="PF04657">
    <property type="entry name" value="DMT_YdcZ"/>
    <property type="match status" value="1"/>
</dbReference>